<feature type="signal peptide" evidence="1">
    <location>
        <begin position="1"/>
        <end position="20"/>
    </location>
</feature>
<evidence type="ECO:0000256" key="1">
    <source>
        <dbReference type="SAM" id="SignalP"/>
    </source>
</evidence>
<proteinExistence type="predicted"/>
<protein>
    <recommendedName>
        <fullName evidence="4">Lipoprotein</fullName>
    </recommendedName>
</protein>
<evidence type="ECO:0000313" key="3">
    <source>
        <dbReference type="Proteomes" id="UP001595632"/>
    </source>
</evidence>
<gene>
    <name evidence="2" type="ORF">ACFOGP_02325</name>
</gene>
<accession>A0ABV7GLL4</accession>
<dbReference type="Proteomes" id="UP001595632">
    <property type="component" value="Unassembled WGS sequence"/>
</dbReference>
<keyword evidence="3" id="KW-1185">Reference proteome</keyword>
<feature type="chain" id="PRO_5046162702" description="Lipoprotein" evidence="1">
    <location>
        <begin position="21"/>
        <end position="208"/>
    </location>
</feature>
<keyword evidence="1" id="KW-0732">Signal</keyword>
<comment type="caution">
    <text evidence="2">The sequence shown here is derived from an EMBL/GenBank/DDBJ whole genome shotgun (WGS) entry which is preliminary data.</text>
</comment>
<evidence type="ECO:0008006" key="4">
    <source>
        <dbReference type="Google" id="ProtNLM"/>
    </source>
</evidence>
<name>A0ABV7GLL4_9RHOB</name>
<dbReference type="RefSeq" id="WP_275632216.1">
    <property type="nucleotide sequence ID" value="NZ_JARGYD010000002.1"/>
</dbReference>
<dbReference type="EMBL" id="JBHRTB010000010">
    <property type="protein sequence ID" value="MFC3141523.1"/>
    <property type="molecule type" value="Genomic_DNA"/>
</dbReference>
<organism evidence="2 3">
    <name type="scientific">Psychromarinibacter halotolerans</name>
    <dbReference type="NCBI Taxonomy" id="1775175"/>
    <lineage>
        <taxon>Bacteria</taxon>
        <taxon>Pseudomonadati</taxon>
        <taxon>Pseudomonadota</taxon>
        <taxon>Alphaproteobacteria</taxon>
        <taxon>Rhodobacterales</taxon>
        <taxon>Paracoccaceae</taxon>
        <taxon>Psychromarinibacter</taxon>
    </lineage>
</organism>
<sequence>MIKAVSACLAALLLAAPAVADPCLEEIAALFDDGGAMDPFARPPLHQFTQEYDTDGNPTRLNEALFDGPLKTIAGVAAENHFTMAIDRDLWNGPSLDGPWTGVDYQFPEGREEQMRAALAQNRANLTDTACHGTEDGLLHYTWRTQTDKDATGMFYGGLTDAWVDPDTGLMMRMEMTEFVNSWTEGTDMARHEVRFEYDPSISVTAPE</sequence>
<evidence type="ECO:0000313" key="2">
    <source>
        <dbReference type="EMBL" id="MFC3141523.1"/>
    </source>
</evidence>
<reference evidence="3" key="1">
    <citation type="journal article" date="2019" name="Int. J. Syst. Evol. Microbiol.">
        <title>The Global Catalogue of Microorganisms (GCM) 10K type strain sequencing project: providing services to taxonomists for standard genome sequencing and annotation.</title>
        <authorList>
            <consortium name="The Broad Institute Genomics Platform"/>
            <consortium name="The Broad Institute Genome Sequencing Center for Infectious Disease"/>
            <person name="Wu L."/>
            <person name="Ma J."/>
        </authorList>
    </citation>
    <scope>NUCLEOTIDE SEQUENCE [LARGE SCALE GENOMIC DNA]</scope>
    <source>
        <strain evidence="3">KCTC 52366</strain>
    </source>
</reference>